<keyword evidence="3" id="KW-1185">Reference proteome</keyword>
<keyword evidence="1" id="KW-0472">Membrane</keyword>
<name>A0ABX3YUS7_9GAMM</name>
<dbReference type="Proteomes" id="UP000194800">
    <property type="component" value="Unassembled WGS sequence"/>
</dbReference>
<keyword evidence="1" id="KW-0812">Transmembrane</keyword>
<organism evidence="2 3">
    <name type="scientific">Gilliamella apicola</name>
    <dbReference type="NCBI Taxonomy" id="1196095"/>
    <lineage>
        <taxon>Bacteria</taxon>
        <taxon>Pseudomonadati</taxon>
        <taxon>Pseudomonadota</taxon>
        <taxon>Gammaproteobacteria</taxon>
        <taxon>Orbales</taxon>
        <taxon>Orbaceae</taxon>
        <taxon>Gilliamella</taxon>
    </lineage>
</organism>
<feature type="transmembrane region" description="Helical" evidence="1">
    <location>
        <begin position="44"/>
        <end position="63"/>
    </location>
</feature>
<proteinExistence type="predicted"/>
<dbReference type="EMBL" id="NART01000092">
    <property type="protein sequence ID" value="OTQ08317.1"/>
    <property type="molecule type" value="Genomic_DNA"/>
</dbReference>
<evidence type="ECO:0000313" key="2">
    <source>
        <dbReference type="EMBL" id="OTQ08317.1"/>
    </source>
</evidence>
<keyword evidence="1" id="KW-1133">Transmembrane helix</keyword>
<evidence type="ECO:0000313" key="3">
    <source>
        <dbReference type="Proteomes" id="UP000194800"/>
    </source>
</evidence>
<protein>
    <submittedName>
        <fullName evidence="2">Uncharacterized protein</fullName>
    </submittedName>
</protein>
<feature type="transmembrane region" description="Helical" evidence="1">
    <location>
        <begin position="69"/>
        <end position="94"/>
    </location>
</feature>
<reference evidence="2 3" key="1">
    <citation type="submission" date="2017-03" db="EMBL/GenBank/DDBJ databases">
        <title>Comparative genomics of honeybee gut symbionts reveal geographically distinct and subgroup specific antibiotic resistance.</title>
        <authorList>
            <person name="Ludvigsen J."/>
            <person name="Porcellato D."/>
            <person name="Labee-Lund T.M."/>
            <person name="Amdam G.V."/>
            <person name="Rudi K."/>
        </authorList>
    </citation>
    <scope>NUCLEOTIDE SEQUENCE [LARGE SCALE GENOMIC DNA]</scope>
    <source>
        <strain evidence="2 3">A-9-12</strain>
    </source>
</reference>
<gene>
    <name evidence="2" type="ORF">B6C91_12760</name>
</gene>
<accession>A0ABX3YUS7</accession>
<evidence type="ECO:0000256" key="1">
    <source>
        <dbReference type="SAM" id="Phobius"/>
    </source>
</evidence>
<sequence length="103" mass="12188">MLIFICIFYYCLAITGCFFWYYFSKFTGTDFINSKSLNRKRVYCIIYNYFVLAYTAFIYMLMQNGVIKSMAILISVVCILFLYLALTTSLEFAVSRKKRDKSK</sequence>
<feature type="transmembrane region" description="Helical" evidence="1">
    <location>
        <begin position="6"/>
        <end position="23"/>
    </location>
</feature>
<comment type="caution">
    <text evidence="2">The sequence shown here is derived from an EMBL/GenBank/DDBJ whole genome shotgun (WGS) entry which is preliminary data.</text>
</comment>